<protein>
    <submittedName>
        <fullName evidence="3">Methyltransferase domain-containing protein</fullName>
    </submittedName>
</protein>
<evidence type="ECO:0000259" key="2">
    <source>
        <dbReference type="PROSITE" id="PS50123"/>
    </source>
</evidence>
<feature type="region of interest" description="Disordered" evidence="1">
    <location>
        <begin position="34"/>
        <end position="56"/>
    </location>
</feature>
<dbReference type="EMBL" id="CP096115">
    <property type="protein sequence ID" value="UUX92881.1"/>
    <property type="molecule type" value="Genomic_DNA"/>
</dbReference>
<dbReference type="GeneID" id="74306382"/>
<keyword evidence="3" id="KW-0808">Transferase</keyword>
<dbReference type="RefSeq" id="WP_257743025.1">
    <property type="nucleotide sequence ID" value="NZ_CP096115.1"/>
</dbReference>
<dbReference type="PRINTS" id="PR00996">
    <property type="entry name" value="CHERMTFRASE"/>
</dbReference>
<dbReference type="Proteomes" id="UP001060368">
    <property type="component" value="Chromosome"/>
</dbReference>
<dbReference type="InterPro" id="IPR000780">
    <property type="entry name" value="CheR_MeTrfase"/>
</dbReference>
<dbReference type="AlphaFoldDB" id="A0A9E7TM06"/>
<evidence type="ECO:0000256" key="1">
    <source>
        <dbReference type="SAM" id="MobiDB-lite"/>
    </source>
</evidence>
<dbReference type="KEGG" id="mend:L6E24_01765"/>
<dbReference type="GO" id="GO:0032259">
    <property type="term" value="P:methylation"/>
    <property type="evidence" value="ECO:0007669"/>
    <property type="project" value="UniProtKB-KW"/>
</dbReference>
<dbReference type="Gene3D" id="3.40.50.150">
    <property type="entry name" value="Vaccinia Virus protein VP39"/>
    <property type="match status" value="1"/>
</dbReference>
<keyword evidence="3" id="KW-0489">Methyltransferase</keyword>
<reference evidence="3" key="1">
    <citation type="submission" date="2022-04" db="EMBL/GenBank/DDBJ databases">
        <title>Complete genome of Methanoplanus endosymbiosus DSM 3599.</title>
        <authorList>
            <person name="Chen S.-C."/>
            <person name="You Y.-T."/>
            <person name="Zhou Y.-Z."/>
            <person name="Lai M.-C."/>
        </authorList>
    </citation>
    <scope>NUCLEOTIDE SEQUENCE</scope>
    <source>
        <strain evidence="3">DSM 3599</strain>
    </source>
</reference>
<dbReference type="InterPro" id="IPR050903">
    <property type="entry name" value="Bact_Chemotaxis_MeTrfase"/>
</dbReference>
<dbReference type="PANTHER" id="PTHR24422">
    <property type="entry name" value="CHEMOTAXIS PROTEIN METHYLTRANSFERASE"/>
    <property type="match status" value="1"/>
</dbReference>
<dbReference type="GO" id="GO:0008757">
    <property type="term" value="F:S-adenosylmethionine-dependent methyltransferase activity"/>
    <property type="evidence" value="ECO:0007669"/>
    <property type="project" value="InterPro"/>
</dbReference>
<evidence type="ECO:0000313" key="4">
    <source>
        <dbReference type="Proteomes" id="UP001060368"/>
    </source>
</evidence>
<feature type="domain" description="CheR-type methyltransferase" evidence="2">
    <location>
        <begin position="1"/>
        <end position="231"/>
    </location>
</feature>
<dbReference type="CDD" id="cd02440">
    <property type="entry name" value="AdoMet_MTases"/>
    <property type="match status" value="1"/>
</dbReference>
<feature type="compositionally biased region" description="Basic and acidic residues" evidence="1">
    <location>
        <begin position="34"/>
        <end position="49"/>
    </location>
</feature>
<dbReference type="SUPFAM" id="SSF53335">
    <property type="entry name" value="S-adenosyl-L-methionine-dependent methyltransferases"/>
    <property type="match status" value="1"/>
</dbReference>
<name>A0A9E7TM06_9EURY</name>
<proteinExistence type="predicted"/>
<keyword evidence="4" id="KW-1185">Reference proteome</keyword>
<dbReference type="InterPro" id="IPR022642">
    <property type="entry name" value="CheR_C"/>
</dbReference>
<gene>
    <name evidence="3" type="ORF">L6E24_01765</name>
</gene>
<evidence type="ECO:0000313" key="3">
    <source>
        <dbReference type="EMBL" id="UUX92881.1"/>
    </source>
</evidence>
<dbReference type="PROSITE" id="PS50123">
    <property type="entry name" value="CHER"/>
    <property type="match status" value="1"/>
</dbReference>
<accession>A0A9E7TM06</accession>
<dbReference type="InterPro" id="IPR029063">
    <property type="entry name" value="SAM-dependent_MTases_sf"/>
</dbReference>
<sequence length="245" mass="28223">MGATYFFRDLHTLNMVHSVIIPEIIRYKKSVGDPEDKTKYHGTLKEKTESTGTYNKNNHPEFTDINAGTGINIWSAGCANGSEPYTLAIILKEALDDLRFSEINIYATDIDPNNRFKAIIDRGSYPEEALAKIPAGMFNRYFDKDPEKNGNHIISDNIRNHVKYIHHDLLSLRPVAEKPFDVILCKNVLLHFSEEQRINVINMFYNSLTDGGFFITEQTQKMPEQLSVKFEQIVSNARIYRKIRY</sequence>
<dbReference type="Pfam" id="PF01739">
    <property type="entry name" value="CheR"/>
    <property type="match status" value="1"/>
</dbReference>
<dbReference type="SMART" id="SM00138">
    <property type="entry name" value="MeTrc"/>
    <property type="match status" value="1"/>
</dbReference>
<dbReference type="PANTHER" id="PTHR24422:SF10">
    <property type="entry name" value="CHEMOTAXIS PROTEIN METHYLTRANSFERASE 2"/>
    <property type="match status" value="1"/>
</dbReference>
<organism evidence="3 4">
    <name type="scientific">Methanoplanus endosymbiosus</name>
    <dbReference type="NCBI Taxonomy" id="33865"/>
    <lineage>
        <taxon>Archaea</taxon>
        <taxon>Methanobacteriati</taxon>
        <taxon>Methanobacteriota</taxon>
        <taxon>Stenosarchaea group</taxon>
        <taxon>Methanomicrobia</taxon>
        <taxon>Methanomicrobiales</taxon>
        <taxon>Methanomicrobiaceae</taxon>
        <taxon>Methanoplanus</taxon>
    </lineage>
</organism>